<evidence type="ECO:0000256" key="3">
    <source>
        <dbReference type="ARBA" id="ARBA00022741"/>
    </source>
</evidence>
<dbReference type="PANTHER" id="PTHR42794">
    <property type="entry name" value="HEMIN IMPORT ATP-BINDING PROTEIN HMUV"/>
    <property type="match status" value="1"/>
</dbReference>
<dbReference type="Pfam" id="PF00005">
    <property type="entry name" value="ABC_tran"/>
    <property type="match status" value="1"/>
</dbReference>
<keyword evidence="5" id="KW-1278">Translocase</keyword>
<evidence type="ECO:0000313" key="8">
    <source>
        <dbReference type="EMBL" id="MBB4145119.1"/>
    </source>
</evidence>
<dbReference type="EMBL" id="JACIEC010000005">
    <property type="protein sequence ID" value="MBB4145119.1"/>
    <property type="molecule type" value="Genomic_DNA"/>
</dbReference>
<dbReference type="SMART" id="SM00382">
    <property type="entry name" value="AAA"/>
    <property type="match status" value="1"/>
</dbReference>
<dbReference type="Gene3D" id="3.40.50.300">
    <property type="entry name" value="P-loop containing nucleotide triphosphate hydrolases"/>
    <property type="match status" value="1"/>
</dbReference>
<comment type="caution">
    <text evidence="8">The sequence shown here is derived from an EMBL/GenBank/DDBJ whole genome shotgun (WGS) entry which is preliminary data.</text>
</comment>
<dbReference type="AlphaFoldDB" id="A0A7W6LIR8"/>
<dbReference type="NCBIfam" id="NF010068">
    <property type="entry name" value="PRK13548.1"/>
    <property type="match status" value="1"/>
</dbReference>
<dbReference type="GO" id="GO:0016887">
    <property type="term" value="F:ATP hydrolysis activity"/>
    <property type="evidence" value="ECO:0007669"/>
    <property type="project" value="InterPro"/>
</dbReference>
<dbReference type="PROSITE" id="PS50893">
    <property type="entry name" value="ABC_TRANSPORTER_2"/>
    <property type="match status" value="1"/>
</dbReference>
<keyword evidence="9" id="KW-1185">Reference proteome</keyword>
<sequence length="260" mass="28183">MITVQALSVERASRCLLHDITLDLPHGSFTAVIGPNGAGKSTLLKAITGEIPVSRGAIRYGTEDLAKLDPRALAQRRAVLPQSLDISFPFTVLEIVRMGAVACGAMEPDREAEKALMKVGLAGFQHRLYPTLSGGEQQRVQFARTLAQLPSTIWQGEPRALFLDEPTSSLDLRHQISVLEIARRFAHDGGIVMAILHDLNLVAEFADQVAVLDRGRLVSLGDRSATLTDEVIAPVYGMSGVVGRLPSADVPFILPQARYR</sequence>
<reference evidence="8 9" key="1">
    <citation type="submission" date="2020-08" db="EMBL/GenBank/DDBJ databases">
        <title>Genomic Encyclopedia of Type Strains, Phase IV (KMG-IV): sequencing the most valuable type-strain genomes for metagenomic binning, comparative biology and taxonomic classification.</title>
        <authorList>
            <person name="Goeker M."/>
        </authorList>
    </citation>
    <scope>NUCLEOTIDE SEQUENCE [LARGE SCALE GENOMIC DNA]</scope>
    <source>
        <strain evidence="8 9">DSM 29514</strain>
    </source>
</reference>
<dbReference type="InterPro" id="IPR027417">
    <property type="entry name" value="P-loop_NTPase"/>
</dbReference>
<evidence type="ECO:0000259" key="7">
    <source>
        <dbReference type="PROSITE" id="PS50893"/>
    </source>
</evidence>
<protein>
    <submittedName>
        <fullName evidence="8">Iron complex transport system ATP-binding protein</fullName>
    </submittedName>
</protein>
<name>A0A7W6LIR8_9HYPH</name>
<keyword evidence="3" id="KW-0547">Nucleotide-binding</keyword>
<dbReference type="InterPro" id="IPR017871">
    <property type="entry name" value="ABC_transporter-like_CS"/>
</dbReference>
<keyword evidence="2" id="KW-0813">Transport</keyword>
<evidence type="ECO:0000256" key="5">
    <source>
        <dbReference type="ARBA" id="ARBA00022967"/>
    </source>
</evidence>
<feature type="domain" description="ABC transporter" evidence="7">
    <location>
        <begin position="2"/>
        <end position="239"/>
    </location>
</feature>
<comment type="similarity">
    <text evidence="1">Belongs to the ABC transporter superfamily.</text>
</comment>
<evidence type="ECO:0000256" key="2">
    <source>
        <dbReference type="ARBA" id="ARBA00022448"/>
    </source>
</evidence>
<dbReference type="Proteomes" id="UP000519897">
    <property type="component" value="Unassembled WGS sequence"/>
</dbReference>
<dbReference type="PROSITE" id="PS00211">
    <property type="entry name" value="ABC_TRANSPORTER_1"/>
    <property type="match status" value="1"/>
</dbReference>
<accession>A0A7W6LIR8</accession>
<proteinExistence type="inferred from homology"/>
<organism evidence="8 9">
    <name type="scientific">Rhizobium rhizoryzae</name>
    <dbReference type="NCBI Taxonomy" id="451876"/>
    <lineage>
        <taxon>Bacteria</taxon>
        <taxon>Pseudomonadati</taxon>
        <taxon>Pseudomonadota</taxon>
        <taxon>Alphaproteobacteria</taxon>
        <taxon>Hyphomicrobiales</taxon>
        <taxon>Rhizobiaceae</taxon>
        <taxon>Rhizobium/Agrobacterium group</taxon>
        <taxon>Rhizobium</taxon>
    </lineage>
</organism>
<dbReference type="CDD" id="cd03214">
    <property type="entry name" value="ABC_Iron-Siderophores_B12_Hemin"/>
    <property type="match status" value="1"/>
</dbReference>
<evidence type="ECO:0000313" key="9">
    <source>
        <dbReference type="Proteomes" id="UP000519897"/>
    </source>
</evidence>
<dbReference type="GO" id="GO:0005524">
    <property type="term" value="F:ATP binding"/>
    <property type="evidence" value="ECO:0007669"/>
    <property type="project" value="UniProtKB-KW"/>
</dbReference>
<dbReference type="SUPFAM" id="SSF52540">
    <property type="entry name" value="P-loop containing nucleoside triphosphate hydrolases"/>
    <property type="match status" value="1"/>
</dbReference>
<gene>
    <name evidence="8" type="ORF">GGQ72_003681</name>
</gene>
<dbReference type="PANTHER" id="PTHR42794:SF1">
    <property type="entry name" value="HEMIN IMPORT ATP-BINDING PROTEIN HMUV"/>
    <property type="match status" value="1"/>
</dbReference>
<keyword evidence="4 8" id="KW-0067">ATP-binding</keyword>
<evidence type="ECO:0000256" key="1">
    <source>
        <dbReference type="ARBA" id="ARBA00005417"/>
    </source>
</evidence>
<dbReference type="RefSeq" id="WP_165131045.1">
    <property type="nucleotide sequence ID" value="NZ_CP049249.1"/>
</dbReference>
<evidence type="ECO:0000256" key="6">
    <source>
        <dbReference type="ARBA" id="ARBA00037066"/>
    </source>
</evidence>
<dbReference type="InterPro" id="IPR003593">
    <property type="entry name" value="AAA+_ATPase"/>
</dbReference>
<evidence type="ECO:0000256" key="4">
    <source>
        <dbReference type="ARBA" id="ARBA00022840"/>
    </source>
</evidence>
<comment type="function">
    <text evidence="6">Part of the ABC transporter complex HmuTUV involved in hemin import. Responsible for energy coupling to the transport system.</text>
</comment>
<dbReference type="InterPro" id="IPR003439">
    <property type="entry name" value="ABC_transporter-like_ATP-bd"/>
</dbReference>